<dbReference type="PANTHER" id="PTHR32089">
    <property type="entry name" value="METHYL-ACCEPTING CHEMOTAXIS PROTEIN MCPB"/>
    <property type="match status" value="1"/>
</dbReference>
<accession>A0A1I3CZU1</accession>
<dbReference type="PROSITE" id="PS50111">
    <property type="entry name" value="CHEMOTAXIS_TRANSDUC_2"/>
    <property type="match status" value="1"/>
</dbReference>
<dbReference type="Gene3D" id="6.10.340.10">
    <property type="match status" value="1"/>
</dbReference>
<feature type="domain" description="Methyl-accepting transducer" evidence="11">
    <location>
        <begin position="396"/>
        <end position="653"/>
    </location>
</feature>
<dbReference type="SUPFAM" id="SSF58104">
    <property type="entry name" value="Methyl-accepting chemotaxis protein (MCP) signaling domain"/>
    <property type="match status" value="1"/>
</dbReference>
<evidence type="ECO:0000256" key="3">
    <source>
        <dbReference type="ARBA" id="ARBA00022692"/>
    </source>
</evidence>
<feature type="region of interest" description="Disordered" evidence="9">
    <location>
        <begin position="387"/>
        <end position="407"/>
    </location>
</feature>
<dbReference type="InterPro" id="IPR004089">
    <property type="entry name" value="MCPsignal_dom"/>
</dbReference>
<name>A0A1I3CZU1_9FIRM</name>
<evidence type="ECO:0000256" key="4">
    <source>
        <dbReference type="ARBA" id="ARBA00022989"/>
    </source>
</evidence>
<keyword evidence="6 8" id="KW-0807">Transducer</keyword>
<dbReference type="InterPro" id="IPR003660">
    <property type="entry name" value="HAMP_dom"/>
</dbReference>
<evidence type="ECO:0000313" key="14">
    <source>
        <dbReference type="Proteomes" id="UP000199287"/>
    </source>
</evidence>
<dbReference type="Proteomes" id="UP000199287">
    <property type="component" value="Unassembled WGS sequence"/>
</dbReference>
<evidence type="ECO:0000313" key="13">
    <source>
        <dbReference type="EMBL" id="SFH79888.1"/>
    </source>
</evidence>
<evidence type="ECO:0000256" key="2">
    <source>
        <dbReference type="ARBA" id="ARBA00022475"/>
    </source>
</evidence>
<evidence type="ECO:0000256" key="8">
    <source>
        <dbReference type="PROSITE-ProRule" id="PRU00284"/>
    </source>
</evidence>
<dbReference type="EMBL" id="FOQA01000003">
    <property type="protein sequence ID" value="SFH79888.1"/>
    <property type="molecule type" value="Genomic_DNA"/>
</dbReference>
<dbReference type="Pfam" id="PF17203">
    <property type="entry name" value="sCache_3_2"/>
    <property type="match status" value="1"/>
</dbReference>
<dbReference type="PANTHER" id="PTHR32089:SF112">
    <property type="entry name" value="LYSOZYME-LIKE PROTEIN-RELATED"/>
    <property type="match status" value="1"/>
</dbReference>
<sequence>MKKMQRVQEHRATRSIRRRLTVLPLVIVLIAVLVIGLVSATGTRDSMLDQMREDGMEVASQAARQLELATISIETITHTVENTIRQVSNTVVLYQDEISNEMLTDLANAMNVDELNYFDNNGLILYSNDPANLGWQAPSDHPAAAFASGSERELMEEIRESAVTDDYYKYGYVRSPRGGFVQAGVLANNINEMTEEFGHQNLVELLAAEENIVFALFIDQDLRAAAHSHHERIGIELTDEGSRVAAVEGNPFTSEYFFDAEGVDVYDVLYPVFVDGEHIGAINIGFSMERVAGAIRQNTTTVAITGIVAFVVLGFILLNIARHIMASINKTKEQLGIIGSGDFTVETDPKMLKMKDEFGEMANAIENMRLSIKEMVANIAGHSEQVASSSEELSATSQQSSSAAEEVGRTIEEIANGATNQAGSTQEGVANITEMGTLIEKDLENVRQLNEATEQVRSLKDQGMTTLGELVKHANTNREASGEVSDIIRNTNESAEKIEEASGMIRSIAEQTNLLALNAAIEAARAGEQGRGFAVVAEEIRKLAEQSSTFTEEIVTVINELIEKTGSAVKTMEMMDKTVESQTHSLEATTQQFDGIAGAIESMQEVIGNINSSAREMDGKKNEIIRVMESLSAISQQNAAGTEEASASVEEQIASVTEISNASEELARLAEEMQLSISHFKI</sequence>
<feature type="compositionally biased region" description="Low complexity" evidence="9">
    <location>
        <begin position="387"/>
        <end position="405"/>
    </location>
</feature>
<dbReference type="SMART" id="SM00304">
    <property type="entry name" value="HAMP"/>
    <property type="match status" value="1"/>
</dbReference>
<comment type="similarity">
    <text evidence="7">Belongs to the methyl-accepting chemotaxis (MCP) protein family.</text>
</comment>
<dbReference type="InterPro" id="IPR033463">
    <property type="entry name" value="sCache_3"/>
</dbReference>
<dbReference type="STRING" id="69895.SAMN05192551_10387"/>
<keyword evidence="14" id="KW-1185">Reference proteome</keyword>
<evidence type="ECO:0000256" key="5">
    <source>
        <dbReference type="ARBA" id="ARBA00023136"/>
    </source>
</evidence>
<reference evidence="14" key="1">
    <citation type="submission" date="2016-10" db="EMBL/GenBank/DDBJ databases">
        <authorList>
            <person name="Varghese N."/>
            <person name="Submissions S."/>
        </authorList>
    </citation>
    <scope>NUCLEOTIDE SEQUENCE [LARGE SCALE GENOMIC DNA]</scope>
    <source>
        <strain evidence="14">Z-7934</strain>
    </source>
</reference>
<evidence type="ECO:0000256" key="6">
    <source>
        <dbReference type="ARBA" id="ARBA00023224"/>
    </source>
</evidence>
<dbReference type="Gene3D" id="1.10.287.950">
    <property type="entry name" value="Methyl-accepting chemotaxis protein"/>
    <property type="match status" value="1"/>
</dbReference>
<feature type="domain" description="HAMP" evidence="12">
    <location>
        <begin position="322"/>
        <end position="377"/>
    </location>
</feature>
<proteinExistence type="inferred from homology"/>
<feature type="transmembrane region" description="Helical" evidence="10">
    <location>
        <begin position="302"/>
        <end position="321"/>
    </location>
</feature>
<dbReference type="PROSITE" id="PS50885">
    <property type="entry name" value="HAMP"/>
    <property type="match status" value="1"/>
</dbReference>
<dbReference type="Pfam" id="PF00015">
    <property type="entry name" value="MCPsignal"/>
    <property type="match status" value="1"/>
</dbReference>
<keyword evidence="2" id="KW-1003">Cell membrane</keyword>
<dbReference type="SMART" id="SM00283">
    <property type="entry name" value="MA"/>
    <property type="match status" value="1"/>
</dbReference>
<evidence type="ECO:0000259" key="11">
    <source>
        <dbReference type="PROSITE" id="PS50111"/>
    </source>
</evidence>
<evidence type="ECO:0000256" key="9">
    <source>
        <dbReference type="SAM" id="MobiDB-lite"/>
    </source>
</evidence>
<keyword evidence="3 10" id="KW-0812">Transmembrane</keyword>
<protein>
    <submittedName>
        <fullName evidence="13">Methyl-accepting chemotaxis protein</fullName>
    </submittedName>
</protein>
<dbReference type="SUPFAM" id="SSF103190">
    <property type="entry name" value="Sensory domain-like"/>
    <property type="match status" value="1"/>
</dbReference>
<dbReference type="AlphaFoldDB" id="A0A1I3CZU1"/>
<gene>
    <name evidence="13" type="ORF">SAMN05192551_10387</name>
</gene>
<evidence type="ECO:0000256" key="10">
    <source>
        <dbReference type="SAM" id="Phobius"/>
    </source>
</evidence>
<evidence type="ECO:0000256" key="7">
    <source>
        <dbReference type="ARBA" id="ARBA00029447"/>
    </source>
</evidence>
<evidence type="ECO:0000256" key="1">
    <source>
        <dbReference type="ARBA" id="ARBA00004651"/>
    </source>
</evidence>
<keyword evidence="4 10" id="KW-1133">Transmembrane helix</keyword>
<organism evidence="13 14">
    <name type="scientific">Tindallia magadiensis</name>
    <dbReference type="NCBI Taxonomy" id="69895"/>
    <lineage>
        <taxon>Bacteria</taxon>
        <taxon>Bacillati</taxon>
        <taxon>Bacillota</taxon>
        <taxon>Clostridia</taxon>
        <taxon>Peptostreptococcales</taxon>
        <taxon>Tindalliaceae</taxon>
        <taxon>Tindallia</taxon>
    </lineage>
</organism>
<dbReference type="GO" id="GO:0007165">
    <property type="term" value="P:signal transduction"/>
    <property type="evidence" value="ECO:0007669"/>
    <property type="project" value="UniProtKB-KW"/>
</dbReference>
<dbReference type="Pfam" id="PF00672">
    <property type="entry name" value="HAMP"/>
    <property type="match status" value="1"/>
</dbReference>
<dbReference type="Gene3D" id="3.30.450.20">
    <property type="entry name" value="PAS domain"/>
    <property type="match status" value="1"/>
</dbReference>
<evidence type="ECO:0000259" key="12">
    <source>
        <dbReference type="PROSITE" id="PS50885"/>
    </source>
</evidence>
<comment type="subcellular location">
    <subcellularLocation>
        <location evidence="1">Cell membrane</location>
        <topology evidence="1">Multi-pass membrane protein</topology>
    </subcellularLocation>
</comment>
<dbReference type="GO" id="GO:0005886">
    <property type="term" value="C:plasma membrane"/>
    <property type="evidence" value="ECO:0007669"/>
    <property type="project" value="UniProtKB-SubCell"/>
</dbReference>
<keyword evidence="5 10" id="KW-0472">Membrane</keyword>
<dbReference type="InterPro" id="IPR029151">
    <property type="entry name" value="Sensor-like_sf"/>
</dbReference>
<dbReference type="RefSeq" id="WP_093371023.1">
    <property type="nucleotide sequence ID" value="NZ_FOQA01000003.1"/>
</dbReference>
<dbReference type="OrthoDB" id="369336at2"/>